<dbReference type="Proteomes" id="UP000549394">
    <property type="component" value="Unassembled WGS sequence"/>
</dbReference>
<comment type="caution">
    <text evidence="2">The sequence shown here is derived from an EMBL/GenBank/DDBJ whole genome shotgun (WGS) entry which is preliminary data.</text>
</comment>
<accession>A0A7I8WF78</accession>
<organism evidence="2 3">
    <name type="scientific">Dimorphilus gyrociliatus</name>
    <dbReference type="NCBI Taxonomy" id="2664684"/>
    <lineage>
        <taxon>Eukaryota</taxon>
        <taxon>Metazoa</taxon>
        <taxon>Spiralia</taxon>
        <taxon>Lophotrochozoa</taxon>
        <taxon>Annelida</taxon>
        <taxon>Polychaeta</taxon>
        <taxon>Polychaeta incertae sedis</taxon>
        <taxon>Dinophilidae</taxon>
        <taxon>Dimorphilus</taxon>
    </lineage>
</organism>
<keyword evidence="3" id="KW-1185">Reference proteome</keyword>
<proteinExistence type="predicted"/>
<evidence type="ECO:0000313" key="2">
    <source>
        <dbReference type="EMBL" id="CAD5126834.1"/>
    </source>
</evidence>
<reference evidence="2 3" key="1">
    <citation type="submission" date="2020-08" db="EMBL/GenBank/DDBJ databases">
        <authorList>
            <person name="Hejnol A."/>
        </authorList>
    </citation>
    <scope>NUCLEOTIDE SEQUENCE [LARGE SCALE GENOMIC DNA]</scope>
</reference>
<name>A0A7I8WF78_9ANNE</name>
<keyword evidence="1" id="KW-0732">Signal</keyword>
<sequence length="651" mass="74255">MNLSCFLWIWLSSFLIGPIHSFQTSLYSSLLLSYYTIHKCKDIEFTFHTGGKMINICRIKNGGACIVSDMKASLNGNNYTCENALEPQWYNHRDWASLCSTYQMCSQSIIKIIFEQTFDIAEICIEQRLATANFLLKKVNIFYSNGRNSLHKLDANKFQKCFLLPDRVGEQTNWIKVSLIEGYGSVERGIGSIIAYAYSDDPAQEEDLHYTNFAEISTCSAPHYVGYPCENALNYDNPINYSSDYSMHCNGSSCYNIRYELTFPVEIQPEIICISGRDYGGLTLFSKIQIQWNSGFQQILHFPKNKLRKCFKYEGHSTETGFGLYIKELYVENGGNPGLAYLQVYSHKYPSSKEFEIQSTVQQIYYIPSKILDLSFISFGVKLLNFSANEQCHSFIFELLNATGQTSIKIEMKIPNGSLWETRIFIDGKLSHVIATANSSEHFLPCNTWKDFWISLSAYGVTFGKGRIRGVDILYTENSPLTDNVIKIGVSNTDDSRISVFRVNSLENVKNSDLKINLLHSYSCSQSHALDILKDHNLTTCLSINEYPYTLVVTKQKKTVFGIIKHMVSVILNYQLIDKSSINIYFLLTKDGTQQSKFCFLSTINQLEGDNKWKYNFDCRKNEDIIGQIMITILKNTIPTFPVEVCEVGLI</sequence>
<protein>
    <submittedName>
        <fullName evidence="2">DgyrCDS14865</fullName>
    </submittedName>
</protein>
<dbReference type="EMBL" id="CAJFCJ010000092">
    <property type="protein sequence ID" value="CAD5126834.1"/>
    <property type="molecule type" value="Genomic_DNA"/>
</dbReference>
<dbReference type="AlphaFoldDB" id="A0A7I8WF78"/>
<feature type="chain" id="PRO_5029528729" evidence="1">
    <location>
        <begin position="22"/>
        <end position="651"/>
    </location>
</feature>
<evidence type="ECO:0000313" key="3">
    <source>
        <dbReference type="Proteomes" id="UP000549394"/>
    </source>
</evidence>
<gene>
    <name evidence="2" type="ORF">DGYR_LOCUS14056</name>
</gene>
<evidence type="ECO:0000256" key="1">
    <source>
        <dbReference type="SAM" id="SignalP"/>
    </source>
</evidence>
<feature type="signal peptide" evidence="1">
    <location>
        <begin position="1"/>
        <end position="21"/>
    </location>
</feature>